<evidence type="ECO:0000313" key="4">
    <source>
        <dbReference type="EMBL" id="TCO51328.1"/>
    </source>
</evidence>
<feature type="domain" description="DUF4142" evidence="3">
    <location>
        <begin position="31"/>
        <end position="164"/>
    </location>
</feature>
<dbReference type="AlphaFoldDB" id="A0A4R2J3C2"/>
<dbReference type="CDD" id="cd05829">
    <property type="entry name" value="Sortase_F"/>
    <property type="match status" value="1"/>
</dbReference>
<evidence type="ECO:0000256" key="1">
    <source>
        <dbReference type="ARBA" id="ARBA00022801"/>
    </source>
</evidence>
<dbReference type="SUPFAM" id="SSF63817">
    <property type="entry name" value="Sortase"/>
    <property type="match status" value="1"/>
</dbReference>
<dbReference type="InterPro" id="IPR042001">
    <property type="entry name" value="Sortase_F"/>
</dbReference>
<dbReference type="OrthoDB" id="525039at2"/>
<proteinExistence type="predicted"/>
<dbReference type="GO" id="GO:0016787">
    <property type="term" value="F:hydrolase activity"/>
    <property type="evidence" value="ECO:0007669"/>
    <property type="project" value="UniProtKB-KW"/>
</dbReference>
<feature type="chain" id="PRO_5020269519" evidence="2">
    <location>
        <begin position="27"/>
        <end position="403"/>
    </location>
</feature>
<protein>
    <submittedName>
        <fullName evidence="4">Putative outer membrane protein</fullName>
    </submittedName>
</protein>
<dbReference type="Proteomes" id="UP000295573">
    <property type="component" value="Unassembled WGS sequence"/>
</dbReference>
<dbReference type="Pfam" id="PF13628">
    <property type="entry name" value="DUF4142"/>
    <property type="match status" value="1"/>
</dbReference>
<feature type="signal peptide" evidence="2">
    <location>
        <begin position="1"/>
        <end position="26"/>
    </location>
</feature>
<keyword evidence="5" id="KW-1185">Reference proteome</keyword>
<dbReference type="InterPro" id="IPR005754">
    <property type="entry name" value="Sortase"/>
</dbReference>
<name>A0A4R2J3C2_9ACTN</name>
<evidence type="ECO:0000259" key="3">
    <source>
        <dbReference type="Pfam" id="PF13628"/>
    </source>
</evidence>
<reference evidence="4 5" key="1">
    <citation type="journal article" date="2015" name="Stand. Genomic Sci.">
        <title>Genomic Encyclopedia of Bacterial and Archaeal Type Strains, Phase III: the genomes of soil and plant-associated and newly described type strains.</title>
        <authorList>
            <person name="Whitman W.B."/>
            <person name="Woyke T."/>
            <person name="Klenk H.P."/>
            <person name="Zhou Y."/>
            <person name="Lilburn T.G."/>
            <person name="Beck B.J."/>
            <person name="De Vos P."/>
            <person name="Vandamme P."/>
            <person name="Eisen J.A."/>
            <person name="Garrity G."/>
            <person name="Hugenholtz P."/>
            <person name="Kyrpides N.C."/>
        </authorList>
    </citation>
    <scope>NUCLEOTIDE SEQUENCE [LARGE SCALE GENOMIC DNA]</scope>
    <source>
        <strain evidence="4 5">VKM Ac-2541</strain>
    </source>
</reference>
<gene>
    <name evidence="4" type="ORF">EV646_101311</name>
</gene>
<accession>A0A4R2J3C2</accession>
<dbReference type="InterPro" id="IPR025419">
    <property type="entry name" value="DUF4142"/>
</dbReference>
<dbReference type="PROSITE" id="PS00758">
    <property type="entry name" value="ARGE_DAPE_CPG2_1"/>
    <property type="match status" value="1"/>
</dbReference>
<dbReference type="InterPro" id="IPR001261">
    <property type="entry name" value="ArgE/DapE_CS"/>
</dbReference>
<keyword evidence="1" id="KW-0378">Hydrolase</keyword>
<sequence>MVAARLSAFLLLVVAGVLGTAQPGFASTTQQDVGYLNAAHQINLTIIQAGQAAKTHGKSSCVRRVGAQLERDHRRLAAQELKAASQLGVGLVPIPSQEQRQKLNALAAKAGTSGYDAAWLALQRQEHRQYQTAISSELARGHEAAVKSVAKGAQSVIQMHLQMVGGPCRVGTDSPRVPTGDGGQMADAQRIRSQAGLVLVGLGVLLLAGKPIRARRHLLGLAASVIGVALVFAGPPGDAGKVPEGRPSAAEREAAIPPVRLTLPGFVNAPVEPVATARDGQLQVPKSPAGVGWWAAGAAPGSTAGTVLLAGHVDTAQYRRGVFAALSTVPLGTNVTVTTGDGRPHRYQIVARRTYRQEALPTDLFHGSSQPRLALVTCTGPYNHETHHYTQNLVLYAIPLARS</sequence>
<evidence type="ECO:0000313" key="5">
    <source>
        <dbReference type="Proteomes" id="UP000295573"/>
    </source>
</evidence>
<comment type="caution">
    <text evidence="4">The sequence shown here is derived from an EMBL/GenBank/DDBJ whole genome shotgun (WGS) entry which is preliminary data.</text>
</comment>
<dbReference type="Gene3D" id="2.40.260.10">
    <property type="entry name" value="Sortase"/>
    <property type="match status" value="1"/>
</dbReference>
<dbReference type="EMBL" id="SLWR01000001">
    <property type="protein sequence ID" value="TCO51328.1"/>
    <property type="molecule type" value="Genomic_DNA"/>
</dbReference>
<evidence type="ECO:0000256" key="2">
    <source>
        <dbReference type="SAM" id="SignalP"/>
    </source>
</evidence>
<dbReference type="RefSeq" id="WP_132143105.1">
    <property type="nucleotide sequence ID" value="NZ_SLWR01000001.1"/>
</dbReference>
<organism evidence="4 5">
    <name type="scientific">Kribbella antiqua</name>
    <dbReference type="NCBI Taxonomy" id="2512217"/>
    <lineage>
        <taxon>Bacteria</taxon>
        <taxon>Bacillati</taxon>
        <taxon>Actinomycetota</taxon>
        <taxon>Actinomycetes</taxon>
        <taxon>Propionibacteriales</taxon>
        <taxon>Kribbellaceae</taxon>
        <taxon>Kribbella</taxon>
    </lineage>
</organism>
<dbReference type="Pfam" id="PF04203">
    <property type="entry name" value="Sortase"/>
    <property type="match status" value="1"/>
</dbReference>
<dbReference type="InterPro" id="IPR023365">
    <property type="entry name" value="Sortase_dom-sf"/>
</dbReference>
<keyword evidence="2" id="KW-0732">Signal</keyword>